<reference evidence="2" key="1">
    <citation type="submission" date="2018-01" db="EMBL/GenBank/DDBJ databases">
        <authorList>
            <person name="Mao J.F."/>
        </authorList>
    </citation>
    <scope>NUCLEOTIDE SEQUENCE</scope>
    <source>
        <strain evidence="2">Huo1</strain>
        <tissue evidence="2">Leaf</tissue>
    </source>
</reference>
<feature type="compositionally biased region" description="Low complexity" evidence="1">
    <location>
        <begin position="24"/>
        <end position="35"/>
    </location>
</feature>
<dbReference type="EMBL" id="PNBA02000008">
    <property type="protein sequence ID" value="KAG6414897.1"/>
    <property type="molecule type" value="Genomic_DNA"/>
</dbReference>
<sequence>MEPSSTSSPSKKLLITDLKPKSVPSSASSSSATSTPPAPEKRTRDQPNMSDCHCCGRRINQSNPKDRLQPIDSVWRIVLLCRKCRRGVSSGQTCPYCFQATGNSGDLCTCRACQRKIHNDCVRDYGKCTPWCYLGAGFEGFRVCVDCWVPELLKNSIQILGSENMGGLKEKGEGINVLENSEQNGMCEVEKIKKVVKAKDQVTRRGNGTIGQDGLVDGASNLLGKNYRDNLKAGSSNCSGESEADDAELAIQLHRVMNSSPRILRGMPVGSSNDVDASNTRNWKGLSYKRSGFGKRRSGDQKLDSCADSAVNDSSAGLTGLSLGLIPYRRDKKRRIWSIENENTEISASTSSLQPALKNLHSDEAGVACLDDAGIECSDEAGVGCSLTSGADTSEDPSCDNIGWTNSCADDGRIGKELITYKRTRFGKKVFQMNGLIDVYGDSSPCGNCGSPFEAACCQYDSANLNTSSLVKSKTEEILPSGTSDTAQDRYHLKYVKRIPGTKADSSFLRYGTFHAIDRYLFKYAKRVKSSNYSSSSEAKPHSNAFLDEIGISATRLTTNCSAESRTLSDLSFDSFTVDLPQ</sequence>
<feature type="region of interest" description="Disordered" evidence="1">
    <location>
        <begin position="1"/>
        <end position="50"/>
    </location>
</feature>
<organism evidence="2">
    <name type="scientific">Salvia splendens</name>
    <name type="common">Scarlet sage</name>
    <dbReference type="NCBI Taxonomy" id="180675"/>
    <lineage>
        <taxon>Eukaryota</taxon>
        <taxon>Viridiplantae</taxon>
        <taxon>Streptophyta</taxon>
        <taxon>Embryophyta</taxon>
        <taxon>Tracheophyta</taxon>
        <taxon>Spermatophyta</taxon>
        <taxon>Magnoliopsida</taxon>
        <taxon>eudicotyledons</taxon>
        <taxon>Gunneridae</taxon>
        <taxon>Pentapetalae</taxon>
        <taxon>asterids</taxon>
        <taxon>lamiids</taxon>
        <taxon>Lamiales</taxon>
        <taxon>Lamiaceae</taxon>
        <taxon>Nepetoideae</taxon>
        <taxon>Mentheae</taxon>
        <taxon>Salviinae</taxon>
        <taxon>Salvia</taxon>
        <taxon>Salvia subgen. Calosphace</taxon>
        <taxon>core Calosphace</taxon>
    </lineage>
</organism>
<evidence type="ECO:0000256" key="1">
    <source>
        <dbReference type="SAM" id="MobiDB-lite"/>
    </source>
</evidence>
<gene>
    <name evidence="2" type="ORF">SASPL_122272</name>
</gene>
<name>A0A8X8ZRX2_SALSN</name>
<keyword evidence="3" id="KW-1185">Reference proteome</keyword>
<evidence type="ECO:0000313" key="2">
    <source>
        <dbReference type="EMBL" id="KAG6414897.1"/>
    </source>
</evidence>
<dbReference type="AlphaFoldDB" id="A0A8X8ZRX2"/>
<feature type="compositionally biased region" description="Low complexity" evidence="1">
    <location>
        <begin position="1"/>
        <end position="16"/>
    </location>
</feature>
<accession>A0A8X8ZRX2</accession>
<reference evidence="2" key="2">
    <citation type="submission" date="2020-08" db="EMBL/GenBank/DDBJ databases">
        <title>Plant Genome Project.</title>
        <authorList>
            <person name="Zhang R.-G."/>
        </authorList>
    </citation>
    <scope>NUCLEOTIDE SEQUENCE</scope>
    <source>
        <strain evidence="2">Huo1</strain>
        <tissue evidence="2">Leaf</tissue>
    </source>
</reference>
<dbReference type="PANTHER" id="PTHR38530">
    <property type="entry name" value="OS06G0468300 PROTEIN"/>
    <property type="match status" value="1"/>
</dbReference>
<dbReference type="Proteomes" id="UP000298416">
    <property type="component" value="Unassembled WGS sequence"/>
</dbReference>
<dbReference type="OrthoDB" id="730111at2759"/>
<evidence type="ECO:0000313" key="3">
    <source>
        <dbReference type="Proteomes" id="UP000298416"/>
    </source>
</evidence>
<protein>
    <submittedName>
        <fullName evidence="2">Uncharacterized protein</fullName>
    </submittedName>
</protein>
<proteinExistence type="predicted"/>
<comment type="caution">
    <text evidence="2">The sequence shown here is derived from an EMBL/GenBank/DDBJ whole genome shotgun (WGS) entry which is preliminary data.</text>
</comment>